<proteinExistence type="predicted"/>
<gene>
    <name evidence="1" type="ORF">Lspi_1084</name>
</gene>
<dbReference type="RefSeq" id="WP_058483026.1">
    <property type="nucleotide sequence ID" value="NZ_CAAAII010000019.1"/>
</dbReference>
<reference evidence="1 2" key="1">
    <citation type="submission" date="2015-11" db="EMBL/GenBank/DDBJ databases">
        <title>Genomic analysis of 38 Legionella species identifies large and diverse effector repertoires.</title>
        <authorList>
            <person name="Burstein D."/>
            <person name="Amaro F."/>
            <person name="Zusman T."/>
            <person name="Lifshitz Z."/>
            <person name="Cohen O."/>
            <person name="Gilbert J.A."/>
            <person name="Pupko T."/>
            <person name="Shuman H.A."/>
            <person name="Segal G."/>
        </authorList>
    </citation>
    <scope>NUCLEOTIDE SEQUENCE [LARGE SCALE GENOMIC DNA]</scope>
    <source>
        <strain evidence="1 2">Mt.St.Helens-9</strain>
    </source>
</reference>
<comment type="caution">
    <text evidence="1">The sequence shown here is derived from an EMBL/GenBank/DDBJ whole genome shotgun (WGS) entry which is preliminary data.</text>
</comment>
<evidence type="ECO:0000313" key="2">
    <source>
        <dbReference type="Proteomes" id="UP000054877"/>
    </source>
</evidence>
<sequence>MPGHLTQPEYLKYRKGEKPSAQAQRVFSELLHSLKNEEQDIDPDKKLALLYSANNKQAERLNNARSKNEPIPPISGSGQAQLFAHLIPLINEAVQNGTIKREQIVVLPIATSLTGGNNNKGNQVGKWHIDRDIREVINKVQEGYEVLGCSTGNNQFAIGGLTSQHWFKDSFPELDNQTQGAYVQTTLENISNDPENSDQLLDNLTPKDDYLSLLKHYRSQGLSGEWKKLKDELVNQAKQAIRVGQEVPESIASALQEHYNPVGSFKRSVSQFFNKADQPKHWQEVEKFQQENHQKLDLSH</sequence>
<dbReference type="AlphaFoldDB" id="A0A0W0Z579"/>
<dbReference type="EMBL" id="LNYX01000013">
    <property type="protein sequence ID" value="KTD64277.1"/>
    <property type="molecule type" value="Genomic_DNA"/>
</dbReference>
<evidence type="ECO:0000313" key="1">
    <source>
        <dbReference type="EMBL" id="KTD64277.1"/>
    </source>
</evidence>
<dbReference type="Proteomes" id="UP000054877">
    <property type="component" value="Unassembled WGS sequence"/>
</dbReference>
<protein>
    <submittedName>
        <fullName evidence="1">Uncharacterized protein</fullName>
    </submittedName>
</protein>
<dbReference type="PATRIC" id="fig|452.5.peg.1192"/>
<accession>A0A0W0Z579</accession>
<name>A0A0W0Z579_LEGSP</name>
<organism evidence="1 2">
    <name type="scientific">Legionella spiritensis</name>
    <dbReference type="NCBI Taxonomy" id="452"/>
    <lineage>
        <taxon>Bacteria</taxon>
        <taxon>Pseudomonadati</taxon>
        <taxon>Pseudomonadota</taxon>
        <taxon>Gammaproteobacteria</taxon>
        <taxon>Legionellales</taxon>
        <taxon>Legionellaceae</taxon>
        <taxon>Legionella</taxon>
    </lineage>
</organism>
<keyword evidence="2" id="KW-1185">Reference proteome</keyword>